<dbReference type="SUPFAM" id="SSF48371">
    <property type="entry name" value="ARM repeat"/>
    <property type="match status" value="1"/>
</dbReference>
<evidence type="ECO:0008006" key="10">
    <source>
        <dbReference type="Google" id="ProtNLM"/>
    </source>
</evidence>
<dbReference type="EnsemblPlants" id="PNT75522">
    <property type="protein sequence ID" value="PNT75522"/>
    <property type="gene ID" value="BRADI_1g34080v3"/>
</dbReference>
<dbReference type="Pfam" id="PF17781">
    <property type="entry name" value="RPN1_RPN2_N"/>
    <property type="match status" value="1"/>
</dbReference>
<feature type="domain" description="26S proteasome non-ATPase regulatory subunit RPN1 C-terminal" evidence="6">
    <location>
        <begin position="627"/>
        <end position="679"/>
    </location>
</feature>
<accession>A0A2K2DMM2</accession>
<evidence type="ECO:0000256" key="1">
    <source>
        <dbReference type="ARBA" id="ARBA00005460"/>
    </source>
</evidence>
<dbReference type="InterPro" id="IPR041433">
    <property type="entry name" value="RPN1_C"/>
</dbReference>
<reference evidence="7 8" key="1">
    <citation type="journal article" date="2010" name="Nature">
        <title>Genome sequencing and analysis of the model grass Brachypodium distachyon.</title>
        <authorList>
            <consortium name="International Brachypodium Initiative"/>
        </authorList>
    </citation>
    <scope>NUCLEOTIDE SEQUENCE [LARGE SCALE GENOMIC DNA]</scope>
    <source>
        <strain evidence="7 8">Bd21</strain>
    </source>
</reference>
<comment type="similarity">
    <text evidence="1">Belongs to the proteasome subunit S2 family.</text>
</comment>
<dbReference type="Proteomes" id="UP000008810">
    <property type="component" value="Chromosome 1"/>
</dbReference>
<feature type="signal peptide" evidence="4">
    <location>
        <begin position="1"/>
        <end position="19"/>
    </location>
</feature>
<proteinExistence type="inferred from homology"/>
<protein>
    <recommendedName>
        <fullName evidence="10">26S proteasome non-ATPase regulatory subunit 2 homolog</fullName>
    </recommendedName>
</protein>
<organism evidence="7">
    <name type="scientific">Brachypodium distachyon</name>
    <name type="common">Purple false brome</name>
    <name type="synonym">Trachynia distachya</name>
    <dbReference type="NCBI Taxonomy" id="15368"/>
    <lineage>
        <taxon>Eukaryota</taxon>
        <taxon>Viridiplantae</taxon>
        <taxon>Streptophyta</taxon>
        <taxon>Embryophyta</taxon>
        <taxon>Tracheophyta</taxon>
        <taxon>Spermatophyta</taxon>
        <taxon>Magnoliopsida</taxon>
        <taxon>Liliopsida</taxon>
        <taxon>Poales</taxon>
        <taxon>Poaceae</taxon>
        <taxon>BOP clade</taxon>
        <taxon>Pooideae</taxon>
        <taxon>Stipodae</taxon>
        <taxon>Brachypodieae</taxon>
        <taxon>Brachypodium</taxon>
    </lineage>
</organism>
<dbReference type="EMBL" id="CM000880">
    <property type="protein sequence ID" value="PNT75522.1"/>
    <property type="molecule type" value="Genomic_DNA"/>
</dbReference>
<dbReference type="ExpressionAtlas" id="A0A2K2DMM2">
    <property type="expression patterns" value="baseline and differential"/>
</dbReference>
<keyword evidence="4" id="KW-0732">Signal</keyword>
<feature type="domain" description="RPN1 N-terminal" evidence="5">
    <location>
        <begin position="27"/>
        <end position="201"/>
    </location>
</feature>
<dbReference type="InterPro" id="IPR011989">
    <property type="entry name" value="ARM-like"/>
</dbReference>
<dbReference type="Pfam" id="PF18051">
    <property type="entry name" value="RPN1_C"/>
    <property type="match status" value="1"/>
</dbReference>
<evidence type="ECO:0000256" key="4">
    <source>
        <dbReference type="SAM" id="SignalP"/>
    </source>
</evidence>
<dbReference type="Pfam" id="PF01851">
    <property type="entry name" value="PC_rep"/>
    <property type="match status" value="1"/>
</dbReference>
<evidence type="ECO:0000259" key="5">
    <source>
        <dbReference type="Pfam" id="PF17781"/>
    </source>
</evidence>
<evidence type="ECO:0000256" key="2">
    <source>
        <dbReference type="ARBA" id="ARBA00022737"/>
    </source>
</evidence>
<feature type="chain" id="PRO_5043158701" description="26S proteasome non-ATPase regulatory subunit 2 homolog" evidence="4">
    <location>
        <begin position="20"/>
        <end position="683"/>
    </location>
</feature>
<sequence length="683" mass="74963">MQTLCSGLLFVTIIFVVLQKKDNPFEVPIRLVQKIVAFHMKHNAEHEAVDLLMEVDDLEELHVQVVSTNYKRACLYITSCSKYLLTPDDLSALCLVHNMYMKFGELESALRIGLLLDDSKCVKKVFAATGDFPLKQQFAYIIARYGLSMEIHAEMAADENEKDALQEIVYNRKLSEGYLALARDICVMEPKSPEDIYKEHLIHRRGGIISSLVSAKQNLAATFVNAFVNAGFGQDELMTVPSASSGDGCSGIWLFMNEGHMRSSAAASLGMILLWDPDSGLTKFEKYLHSNNTDIIAGALLGIGIVSCGVRNNSDPALVRISEHMKTDNSFQRLGGILGLGIAYAGSQNNKVRACLSFILSDHRTPFELLVFCAISLGLVFVGSCNEEIAESIIFVLMDRTKAQLANPIIRLLPVALGLLYLGKQEAVDATVEVSKTFDGKIKKYCVVTLMSLAYAGTGNVDKVQKLLRICSKRHKKGGTRQGPAVIGIALVTMAEELGVEMAVRLFERLLQYGDHNIRRAVPLALGMLCISNPKVRIAQGFVHLGKGLLTLDPYHSNRQLLSPVALAGLVTVLHACLNMNSTILGEYHCLLYILVLAMQPRMLLTVNEDLKPLSVPVRAGQAVDVVGQAGRPRTVTGFQTHLTPVLLGAGERAELATEKYLPLTPVLEGFVILRKNPECHED</sequence>
<reference evidence="7" key="2">
    <citation type="submission" date="2017-06" db="EMBL/GenBank/DDBJ databases">
        <title>WGS assembly of Brachypodium distachyon.</title>
        <authorList>
            <consortium name="The International Brachypodium Initiative"/>
            <person name="Lucas S."/>
            <person name="Harmon-Smith M."/>
            <person name="Lail K."/>
            <person name="Tice H."/>
            <person name="Grimwood J."/>
            <person name="Bruce D."/>
            <person name="Barry K."/>
            <person name="Shu S."/>
            <person name="Lindquist E."/>
            <person name="Wang M."/>
            <person name="Pitluck S."/>
            <person name="Vogel J.P."/>
            <person name="Garvin D.F."/>
            <person name="Mockler T.C."/>
            <person name="Schmutz J."/>
            <person name="Rokhsar D."/>
            <person name="Bevan M.W."/>
        </authorList>
    </citation>
    <scope>NUCLEOTIDE SEQUENCE</scope>
    <source>
        <strain evidence="7">Bd21</strain>
    </source>
</reference>
<dbReference type="OrthoDB" id="10252509at2759"/>
<dbReference type="InterPro" id="IPR002015">
    <property type="entry name" value="Proteasome/cyclosome_rpt"/>
</dbReference>
<dbReference type="PANTHER" id="PTHR10943">
    <property type="entry name" value="26S PROTEASOME NON-ATPASE REGULATORY SUBUNIT"/>
    <property type="match status" value="1"/>
</dbReference>
<evidence type="ECO:0000313" key="8">
    <source>
        <dbReference type="EnsemblPlants" id="PNT75522"/>
    </source>
</evidence>
<gene>
    <name evidence="8" type="primary">LOC100842529</name>
    <name evidence="7" type="ORF">BRADI_1g34080v3</name>
</gene>
<reference evidence="8" key="3">
    <citation type="submission" date="2018-08" db="UniProtKB">
        <authorList>
            <consortium name="EnsemblPlants"/>
        </authorList>
    </citation>
    <scope>IDENTIFICATION</scope>
    <source>
        <strain evidence="8">cv. Bd21</strain>
    </source>
</reference>
<dbReference type="GO" id="GO:0000502">
    <property type="term" value="C:proteasome complex"/>
    <property type="evidence" value="ECO:0007669"/>
    <property type="project" value="UniProtKB-KW"/>
</dbReference>
<keyword evidence="2" id="KW-0677">Repeat</keyword>
<dbReference type="PANTHER" id="PTHR10943:SF1">
    <property type="entry name" value="26S PROTEASOME NON-ATPASE REGULATORY SUBUNIT 2"/>
    <property type="match status" value="1"/>
</dbReference>
<evidence type="ECO:0000313" key="9">
    <source>
        <dbReference type="Proteomes" id="UP000008810"/>
    </source>
</evidence>
<evidence type="ECO:0000259" key="6">
    <source>
        <dbReference type="Pfam" id="PF18051"/>
    </source>
</evidence>
<keyword evidence="3" id="KW-0647">Proteasome</keyword>
<dbReference type="AlphaFoldDB" id="A0A2K2DMM2"/>
<dbReference type="InterPro" id="IPR040892">
    <property type="entry name" value="RPN1_N"/>
</dbReference>
<evidence type="ECO:0000256" key="3">
    <source>
        <dbReference type="ARBA" id="ARBA00022942"/>
    </source>
</evidence>
<dbReference type="Gene3D" id="1.25.10.10">
    <property type="entry name" value="Leucine-rich Repeat Variant"/>
    <property type="match status" value="2"/>
</dbReference>
<keyword evidence="9" id="KW-1185">Reference proteome</keyword>
<dbReference type="Gramene" id="PNT75522">
    <property type="protein sequence ID" value="PNT75522"/>
    <property type="gene ID" value="BRADI_1g34080v3"/>
</dbReference>
<evidence type="ECO:0000313" key="7">
    <source>
        <dbReference type="EMBL" id="PNT75522.1"/>
    </source>
</evidence>
<dbReference type="InterPro" id="IPR016024">
    <property type="entry name" value="ARM-type_fold"/>
</dbReference>
<name>A0A2K2DMM2_BRADI</name>